<dbReference type="Proteomes" id="UP000183967">
    <property type="component" value="Unassembled WGS sequence"/>
</dbReference>
<dbReference type="EMBL" id="FQXO01000048">
    <property type="protein sequence ID" value="SHH69919.1"/>
    <property type="molecule type" value="Genomic_DNA"/>
</dbReference>
<dbReference type="OrthoDB" id="1680765at2"/>
<dbReference type="Gene3D" id="1.20.58.300">
    <property type="entry name" value="FlgN-like"/>
    <property type="match status" value="1"/>
</dbReference>
<protein>
    <submittedName>
        <fullName evidence="2">FlgN protein</fullName>
    </submittedName>
</protein>
<sequence length="164" mass="18959">MEKLINDLKDILIEELNLYKHMLELSINKTDIITSGQVRELDKITQKEQALILKAGKLEDIRESIISKIQDELNLKEVKNISKLVDYLSEDQKKEIEYVKQQLIDVLNRLKERNSLNSTLIKDSLEYINLNVNLLANVLSSNIYSDKVSKDDVVQSKNIFDAKV</sequence>
<organism evidence="2 3">
    <name type="scientific">Caloranaerobacter azorensis DSM 13643</name>
    <dbReference type="NCBI Taxonomy" id="1121264"/>
    <lineage>
        <taxon>Bacteria</taxon>
        <taxon>Bacillati</taxon>
        <taxon>Bacillota</taxon>
        <taxon>Tissierellia</taxon>
        <taxon>Tissierellales</taxon>
        <taxon>Thermohalobacteraceae</taxon>
        <taxon>Caloranaerobacter</taxon>
    </lineage>
</organism>
<name>A0A1M5V3S6_9FIRM</name>
<proteinExistence type="predicted"/>
<evidence type="ECO:0000256" key="1">
    <source>
        <dbReference type="ARBA" id="ARBA00022795"/>
    </source>
</evidence>
<accession>A0A1M5V3S6</accession>
<dbReference type="SUPFAM" id="SSF140566">
    <property type="entry name" value="FlgN-like"/>
    <property type="match status" value="1"/>
</dbReference>
<dbReference type="InterPro" id="IPR036679">
    <property type="entry name" value="FlgN-like_sf"/>
</dbReference>
<gene>
    <name evidence="2" type="ORF">SAMN02745135_01729</name>
</gene>
<keyword evidence="3" id="KW-1185">Reference proteome</keyword>
<evidence type="ECO:0000313" key="2">
    <source>
        <dbReference type="EMBL" id="SHH69919.1"/>
    </source>
</evidence>
<evidence type="ECO:0000313" key="3">
    <source>
        <dbReference type="Proteomes" id="UP000183967"/>
    </source>
</evidence>
<keyword evidence="1" id="KW-1005">Bacterial flagellum biogenesis</keyword>
<dbReference type="GO" id="GO:0044780">
    <property type="term" value="P:bacterial-type flagellum assembly"/>
    <property type="evidence" value="ECO:0007669"/>
    <property type="project" value="InterPro"/>
</dbReference>
<dbReference type="AlphaFoldDB" id="A0A1M5V3S6"/>
<dbReference type="InterPro" id="IPR007809">
    <property type="entry name" value="FlgN-like"/>
</dbReference>
<reference evidence="3" key="1">
    <citation type="submission" date="2016-11" db="EMBL/GenBank/DDBJ databases">
        <authorList>
            <person name="Varghese N."/>
            <person name="Submissions S."/>
        </authorList>
    </citation>
    <scope>NUCLEOTIDE SEQUENCE [LARGE SCALE GENOMIC DNA]</scope>
    <source>
        <strain evidence="3">DSM 13643</strain>
    </source>
</reference>
<dbReference type="Pfam" id="PF05130">
    <property type="entry name" value="FlgN"/>
    <property type="match status" value="1"/>
</dbReference>
<dbReference type="RefSeq" id="WP_073196997.1">
    <property type="nucleotide sequence ID" value="NZ_FQXO01000048.1"/>
</dbReference>